<dbReference type="PANTHER" id="PTHR37419:SF1">
    <property type="entry name" value="SERINE_THREONINE-PROTEIN KINASE TOXIN HIPA"/>
    <property type="match status" value="1"/>
</dbReference>
<comment type="caution">
    <text evidence="6">The sequence shown here is derived from an EMBL/GenBank/DDBJ whole genome shotgun (WGS) entry which is preliminary data.</text>
</comment>
<evidence type="ECO:0000313" key="6">
    <source>
        <dbReference type="EMBL" id="MEC4176932.1"/>
    </source>
</evidence>
<evidence type="ECO:0000256" key="3">
    <source>
        <dbReference type="ARBA" id="ARBA00022777"/>
    </source>
</evidence>
<reference evidence="6 7" key="1">
    <citation type="submission" date="2024-01" db="EMBL/GenBank/DDBJ databases">
        <title>novel species in genus Adlercreutzia.</title>
        <authorList>
            <person name="Liu X."/>
        </authorList>
    </citation>
    <scope>NUCLEOTIDE SEQUENCE [LARGE SCALE GENOMIC DNA]</scope>
    <source>
        <strain evidence="6 7">R7</strain>
    </source>
</reference>
<dbReference type="EMBL" id="JAYMFF010000025">
    <property type="protein sequence ID" value="MEC4176932.1"/>
    <property type="molecule type" value="Genomic_DNA"/>
</dbReference>
<dbReference type="PANTHER" id="PTHR37419">
    <property type="entry name" value="SERINE/THREONINE-PROTEIN KINASE TOXIN HIPA"/>
    <property type="match status" value="1"/>
</dbReference>
<keyword evidence="3" id="KW-0418">Kinase</keyword>
<accession>A0ABU6IKJ8</accession>
<feature type="domain" description="HipA-like C-terminal" evidence="4">
    <location>
        <begin position="153"/>
        <end position="378"/>
    </location>
</feature>
<evidence type="ECO:0000259" key="4">
    <source>
        <dbReference type="Pfam" id="PF07804"/>
    </source>
</evidence>
<organism evidence="6 7">
    <name type="scientific">Adlercreutzia wanghongyangiae</name>
    <dbReference type="NCBI Taxonomy" id="3111451"/>
    <lineage>
        <taxon>Bacteria</taxon>
        <taxon>Bacillati</taxon>
        <taxon>Actinomycetota</taxon>
        <taxon>Coriobacteriia</taxon>
        <taxon>Eggerthellales</taxon>
        <taxon>Eggerthellaceae</taxon>
        <taxon>Adlercreutzia</taxon>
    </lineage>
</organism>
<dbReference type="NCBIfam" id="TIGR03071">
    <property type="entry name" value="couple_hipA"/>
    <property type="match status" value="1"/>
</dbReference>
<evidence type="ECO:0000259" key="5">
    <source>
        <dbReference type="Pfam" id="PF13657"/>
    </source>
</evidence>
<dbReference type="Pfam" id="PF07804">
    <property type="entry name" value="HipA_C"/>
    <property type="match status" value="1"/>
</dbReference>
<dbReference type="Gene3D" id="1.10.1070.20">
    <property type="match status" value="1"/>
</dbReference>
<dbReference type="RefSeq" id="WP_338211499.1">
    <property type="nucleotide sequence ID" value="NZ_JAYMFF010000025.1"/>
</dbReference>
<protein>
    <submittedName>
        <fullName evidence="6">HipA domain-containing protein</fullName>
    </submittedName>
</protein>
<sequence length="440" mass="48239">MTSATEKHLEVFLADSHAGQLIMSRHGELSFVYDSTYRGPDLSLAMPFSTEEYRGKRVLAWFDNLLPDNTQVRQGMADEAGSSTGVFPLLARFGLDLPGAVQVVDPDELPSLLGLPRAYVQLTPEQVGERLCKLVEDEDRQRARAWTQSEEHWSLGGMQSKIALRRFNDSWYECVGASASNIIVKPGAWGLEGQAIVEFITMRLAKRCGLPCASVALTKFGAMDAIVIDRYDRYTAPDSGNVTRIHQEDLCQATGTMPGGKYAADGGPSSIELIELLKGTEGNSLGRFIDALLFNYLTASTDAHAKNYSLLHPAQGRSLLAPLYDVASAAPFMKKGKTYRLAMSIGGENRVGWLRKSSIERFAATHSLDVASLANRTEELATLARKNLPLAVEDAGPQKGIERIAETLIPRIDALCSAAQRNIRTDSKHFKPVDITRFGF</sequence>
<evidence type="ECO:0000256" key="2">
    <source>
        <dbReference type="ARBA" id="ARBA00022679"/>
    </source>
</evidence>
<keyword evidence="7" id="KW-1185">Reference proteome</keyword>
<comment type="similarity">
    <text evidence="1">Belongs to the HipA Ser/Thr kinase family.</text>
</comment>
<gene>
    <name evidence="6" type="ORF">VIN30_10780</name>
</gene>
<evidence type="ECO:0000313" key="7">
    <source>
        <dbReference type="Proteomes" id="UP001349994"/>
    </source>
</evidence>
<evidence type="ECO:0000256" key="1">
    <source>
        <dbReference type="ARBA" id="ARBA00010164"/>
    </source>
</evidence>
<dbReference type="Pfam" id="PF13657">
    <property type="entry name" value="Couple_hipA"/>
    <property type="match status" value="1"/>
</dbReference>
<dbReference type="Proteomes" id="UP001349994">
    <property type="component" value="Unassembled WGS sequence"/>
</dbReference>
<keyword evidence="2" id="KW-0808">Transferase</keyword>
<name>A0ABU6IKJ8_9ACTN</name>
<proteinExistence type="inferred from homology"/>
<feature type="domain" description="HipA N-terminal subdomain 1" evidence="5">
    <location>
        <begin position="9"/>
        <end position="103"/>
    </location>
</feature>
<dbReference type="InterPro" id="IPR052028">
    <property type="entry name" value="HipA_Ser/Thr_kinase"/>
</dbReference>
<dbReference type="InterPro" id="IPR012893">
    <property type="entry name" value="HipA-like_C"/>
</dbReference>
<dbReference type="InterPro" id="IPR017508">
    <property type="entry name" value="HipA_N1"/>
</dbReference>